<comment type="subcellular location">
    <subcellularLocation>
        <location evidence="1">Secreted</location>
    </subcellularLocation>
</comment>
<dbReference type="EMBL" id="VIFM01000078">
    <property type="protein sequence ID" value="TQF14096.1"/>
    <property type="molecule type" value="Genomic_DNA"/>
</dbReference>
<dbReference type="Gene3D" id="2.180.10.10">
    <property type="entry name" value="RHS repeat-associated core"/>
    <property type="match status" value="2"/>
</dbReference>
<dbReference type="InterPro" id="IPR006530">
    <property type="entry name" value="YD"/>
</dbReference>
<evidence type="ECO:0000313" key="7">
    <source>
        <dbReference type="Proteomes" id="UP000315369"/>
    </source>
</evidence>
<evidence type="ECO:0000256" key="4">
    <source>
        <dbReference type="ARBA" id="ARBA00023026"/>
    </source>
</evidence>
<dbReference type="SUPFAM" id="SSF69318">
    <property type="entry name" value="Integrin alpha N-terminal domain"/>
    <property type="match status" value="1"/>
</dbReference>
<comment type="caution">
    <text evidence="6">The sequence shown here is derived from an EMBL/GenBank/DDBJ whole genome shotgun (WGS) entry which is preliminary data.</text>
</comment>
<keyword evidence="7" id="KW-1185">Reference proteome</keyword>
<feature type="domain" description="Tox-MPTase4" evidence="5">
    <location>
        <begin position="2047"/>
        <end position="2160"/>
    </location>
</feature>
<dbReference type="InterPro" id="IPR028912">
    <property type="entry name" value="Tox-MPTase4_dom"/>
</dbReference>
<dbReference type="Pfam" id="PF03534">
    <property type="entry name" value="SpvB"/>
    <property type="match status" value="1"/>
</dbReference>
<dbReference type="InterPro" id="IPR022385">
    <property type="entry name" value="Rhs_assc_core"/>
</dbReference>
<organism evidence="6 7">
    <name type="scientific">Myxococcus llanfairpwllgwyngyllgogerychwyrndrobwllllantysiliogogogochensis</name>
    <dbReference type="NCBI Taxonomy" id="2590453"/>
    <lineage>
        <taxon>Bacteria</taxon>
        <taxon>Pseudomonadati</taxon>
        <taxon>Myxococcota</taxon>
        <taxon>Myxococcia</taxon>
        <taxon>Myxococcales</taxon>
        <taxon>Cystobacterineae</taxon>
        <taxon>Myxococcaceae</taxon>
        <taxon>Myxococcus</taxon>
    </lineage>
</organism>
<gene>
    <name evidence="6" type="ORF">FJV41_20395</name>
</gene>
<keyword evidence="2" id="KW-0964">Secreted</keyword>
<dbReference type="GO" id="GO:0005737">
    <property type="term" value="C:cytoplasm"/>
    <property type="evidence" value="ECO:0007669"/>
    <property type="project" value="InterPro"/>
</dbReference>
<dbReference type="GO" id="GO:0005576">
    <property type="term" value="C:extracellular region"/>
    <property type="evidence" value="ECO:0007669"/>
    <property type="project" value="UniProtKB-SubCell"/>
</dbReference>
<dbReference type="Pfam" id="PF15640">
    <property type="entry name" value="Tox-MPTase4"/>
    <property type="match status" value="1"/>
</dbReference>
<dbReference type="Proteomes" id="UP000315369">
    <property type="component" value="Unassembled WGS sequence"/>
</dbReference>
<dbReference type="InterPro" id="IPR028994">
    <property type="entry name" value="Integrin_alpha_N"/>
</dbReference>
<evidence type="ECO:0000256" key="2">
    <source>
        <dbReference type="ARBA" id="ARBA00022525"/>
    </source>
</evidence>
<accession>A0A540WYL8</accession>
<dbReference type="NCBIfam" id="TIGR03696">
    <property type="entry name" value="Rhs_assc_core"/>
    <property type="match status" value="1"/>
</dbReference>
<keyword evidence="4" id="KW-0843">Virulence</keyword>
<keyword evidence="3" id="KW-0732">Signal</keyword>
<proteinExistence type="predicted"/>
<dbReference type="InterPro" id="IPR003284">
    <property type="entry name" value="Sal_SpvB"/>
</dbReference>
<dbReference type="PANTHER" id="PTHR32305:SF15">
    <property type="entry name" value="PROTEIN RHSA-RELATED"/>
    <property type="match status" value="1"/>
</dbReference>
<dbReference type="Pfam" id="PF05593">
    <property type="entry name" value="RHS_repeat"/>
    <property type="match status" value="1"/>
</dbReference>
<dbReference type="InterPro" id="IPR013517">
    <property type="entry name" value="FG-GAP"/>
</dbReference>
<dbReference type="OrthoDB" id="8481850at2"/>
<dbReference type="Gene3D" id="2.130.10.130">
    <property type="entry name" value="Integrin alpha, N-terminal"/>
    <property type="match status" value="1"/>
</dbReference>
<dbReference type="PANTHER" id="PTHR32305">
    <property type="match status" value="1"/>
</dbReference>
<evidence type="ECO:0000256" key="3">
    <source>
        <dbReference type="ARBA" id="ARBA00022729"/>
    </source>
</evidence>
<evidence type="ECO:0000313" key="6">
    <source>
        <dbReference type="EMBL" id="TQF14096.1"/>
    </source>
</evidence>
<reference evidence="6 7" key="1">
    <citation type="submission" date="2019-06" db="EMBL/GenBank/DDBJ databases">
        <authorList>
            <person name="Livingstone P."/>
            <person name="Whitworth D."/>
        </authorList>
    </citation>
    <scope>NUCLEOTIDE SEQUENCE [LARGE SCALE GENOMIC DNA]</scope>
    <source>
        <strain evidence="6 7">AM401</strain>
    </source>
</reference>
<dbReference type="Pfam" id="PF13517">
    <property type="entry name" value="FG-GAP_3"/>
    <property type="match status" value="1"/>
</dbReference>
<sequence>MSSVMSVRGERGIGMKRIFSVLMVLVYGSQVAISCSSPLAVDELASEAAATAVARQASRAVLTLPADTLLPTETLEGTAAGHTPGKLDVGVDGAANYSIPLWSPVGRGGVEPSLSLQYRSSQSNGLVGVGWGLSGLSQISRCGKSLAQDQTLAPIRFDDTDRFCLDGQRLVQVGAGTGWTEYRTEVDSFSKIIAHQPDALGPTWFEVWGQNGRIMSYGTMPVTTHSRIEGRRLVVEPLGTTNPQQNNNYEGRGRLAWSLSEVADRSGNRMVVYYGYSEDAADGYAYEQWPSQIRYTFGPEGSALADAQRSVSFSYETRTDTSFSFVSGFKLKTTRRLSRVEMRGPPSGLLRSYNLRYRNDSISSRSLLREIQECDGLEVCAHPTVFTWELGNLVFKRREQAMADGVTPGSLRTLDVNGDGLDDLLYMAYTDSRWYFRLSRATPAQDPTQAPFSEPIAAGLPSAGLNDPTAPGVFEVGDFNRDGRSDIVLLRFKEFIPGAPLPDGGHFPHRIDYTVQAYLSTGTSFVAAGEEQSLAKYEPFAVISMKLADLDGDIAPEIIFSWGADGHWGYLKFDGTTMSSWTALPQASGRRAILSGDIDGDGTVELLARPGPEDNAGVWHHGYGLTPEGQQKNFNIGQLASEYLGRVEWFADLNGDGLPDHLLSGDSGGNVIVALNTGRGYLEAGLRVLPSDFAFPSSVDFLGYRRDAGVRVVDFDGDGHQDFLLARGNASSNLTMSMLLTRGTFFEGRVPRDETGATLPVTANNQLMDANGDGQADVIGAGTSGGLSLFQRVSIRADLMTHVQDGLGFQSSVRYAPLSDGRVYSSVTGAGPCSYPVLCVKGGGWVVSRVVSGASPWDSGAQFDFLYAGGRRDVRGRGWLGFSQRVVKNAVTGTTTTTTFDNATQVQSFYPNARLPVVETLEAPMGAGKVLTAERRTTRSYTVRAGSAGGEILALSESMVLDREWETPPAIAGAILRQNQSTTGFDTLHGNKLWVEAVSGDGETSIWGATYDDDETQWLLGRVDRVTQTSAIPAGGFVTRTTDYDYQSGTKLLLRETVEPTVSGTEAEDVRLVTTYQRLASGVVEKVEQSDVLGRVSSTTLRYDAEEVFPVTALNHLGHRTDYAFHPGLGIVALEQDANGLLRQRKYDGFGRLRSESAAGDDGWLFSYGRDELGRSTLSAQSMGGEELFILRDVAGREIFKRVRNFDDSYSAVGVSYDGLGRPKTATVPYSVDAAVAPAVRSFEYDSLGRLQKVTQPDGSTIEHTYQNLQHWTKDENGHIRYTVEDQSGRVVRSVDVLTPGNELLTRYEYGAFSTLSAVVDAHQNRVSMQYDRLGRPTSLDDPDQGHTVTRYNAFGEVREQVDAAGLSTRYEHDALGRVISEIRADGTSTFSWDTAVDANGIANALGLLGNVTNGRDPQTTQDDVSSAFVYDGYSRVRREFSQVEGQLFDLERTYDFIGRLDTVTYPAVGTSPRMKVRYGYAPANTLRNVEQVSPVSKTLWTVTGRDVSGRVSSEQFGNGVTTTRRRDAEGHLRFLESLGPQGAVQRFAYGYELNGNLRHRDDLLAKVGEEFSYDSLERLTDWVVTLNCKSARTRYEYDAIGNLTRRRTTIGEGAGAIVTDVQSSFAGAAPHAVKTVGASTYGYDVKGNRRSSFDAATGVSTSIDYTSFNLPTSITRGTGTSTFVYDTANGRVAKKHSNGDSTYYVSNLYEKRTVSGAVAHAFKIYAEGRAVAQANWTGNGAGGLATELVYLHDDHLGTVESITDSTGTVVERRKYEPFGEARSPLNPAVAKAPSVGGPGVRLGFTEHEEDAETNLVNMRGRLYDPKTASFVSPDPYIQAPILGQSYNRYSYVFNSPLNFVDPSGFSGISLVSQGDGVAYWDGVSPSAWGGETMDIIGPGQSGGWASFTGSMIGSIASEISSSISRSISVQVGMFHAKVDMVGGIADAVTDPAFFYNVVTTVRTTYEKEGLSEAVNLFNPIHHSLTSGYMAREAYEKGDYEGYGYHSFNSGLSIVTAVTGAAGIARAASGVVAARGLDATVNVGALGGKLYGAKKLAQLESYLGRRGVTLKVGDEFVPPGMAGGFNAIKGELVLRSNPTEYVVWHELSHFRQSRKLGVQAYSAQSRVQKEQYVFDALNNSSRRWSLLNGDQQQHAIEYIMDVGGFR</sequence>
<evidence type="ECO:0000256" key="1">
    <source>
        <dbReference type="ARBA" id="ARBA00004613"/>
    </source>
</evidence>
<name>A0A540WYL8_9BACT</name>
<protein>
    <recommendedName>
        <fullName evidence="5">Tox-MPTase4 domain-containing protein</fullName>
    </recommendedName>
</protein>
<evidence type="ECO:0000259" key="5">
    <source>
        <dbReference type="Pfam" id="PF15640"/>
    </source>
</evidence>
<dbReference type="InterPro" id="IPR031325">
    <property type="entry name" value="RHS_repeat"/>
</dbReference>
<dbReference type="NCBIfam" id="TIGR01643">
    <property type="entry name" value="YD_repeat_2x"/>
    <property type="match status" value="1"/>
</dbReference>
<dbReference type="InterPro" id="IPR050708">
    <property type="entry name" value="T6SS_VgrG/RHS"/>
</dbReference>